<dbReference type="PANTHER" id="PTHR31009">
    <property type="entry name" value="S-ADENOSYL-L-METHIONINE:CARBOXYL METHYLTRANSFERASE FAMILY PROTEIN"/>
    <property type="match status" value="1"/>
</dbReference>
<dbReference type="Gene3D" id="3.40.50.150">
    <property type="entry name" value="Vaccinia Virus protein VP39"/>
    <property type="match status" value="1"/>
</dbReference>
<evidence type="ECO:0008006" key="3">
    <source>
        <dbReference type="Google" id="ProtNLM"/>
    </source>
</evidence>
<evidence type="ECO:0000313" key="1">
    <source>
        <dbReference type="EMBL" id="KAK9925790.1"/>
    </source>
</evidence>
<dbReference type="InterPro" id="IPR029063">
    <property type="entry name" value="SAM-dependent_MTases_sf"/>
</dbReference>
<dbReference type="InterPro" id="IPR005299">
    <property type="entry name" value="MeTrfase_7"/>
</dbReference>
<dbReference type="AlphaFoldDB" id="A0AAW1WLK3"/>
<dbReference type="Proteomes" id="UP001457282">
    <property type="component" value="Unassembled WGS sequence"/>
</dbReference>
<gene>
    <name evidence="1" type="ORF">M0R45_023055</name>
</gene>
<protein>
    <recommendedName>
        <fullName evidence="3">S-adenosylmethionine-dependent methyltransferase</fullName>
    </recommendedName>
</protein>
<dbReference type="Pfam" id="PF03492">
    <property type="entry name" value="Methyltransf_7"/>
    <property type="match status" value="1"/>
</dbReference>
<name>A0AAW1WLK3_RUBAR</name>
<proteinExistence type="predicted"/>
<accession>A0AAW1WLK3</accession>
<dbReference type="GO" id="GO:0008168">
    <property type="term" value="F:methyltransferase activity"/>
    <property type="evidence" value="ECO:0007669"/>
    <property type="project" value="InterPro"/>
</dbReference>
<dbReference type="EMBL" id="JBEDUW010000005">
    <property type="protein sequence ID" value="KAK9925790.1"/>
    <property type="molecule type" value="Genomic_DNA"/>
</dbReference>
<reference evidence="1 2" key="1">
    <citation type="journal article" date="2023" name="G3 (Bethesda)">
        <title>A chromosome-length genome assembly and annotation of blackberry (Rubus argutus, cv. 'Hillquist').</title>
        <authorList>
            <person name="Bruna T."/>
            <person name="Aryal R."/>
            <person name="Dudchenko O."/>
            <person name="Sargent D.J."/>
            <person name="Mead D."/>
            <person name="Buti M."/>
            <person name="Cavallini A."/>
            <person name="Hytonen T."/>
            <person name="Andres J."/>
            <person name="Pham M."/>
            <person name="Weisz D."/>
            <person name="Mascagni F."/>
            <person name="Usai G."/>
            <person name="Natali L."/>
            <person name="Bassil N."/>
            <person name="Fernandez G.E."/>
            <person name="Lomsadze A."/>
            <person name="Armour M."/>
            <person name="Olukolu B."/>
            <person name="Poorten T."/>
            <person name="Britton C."/>
            <person name="Davik J."/>
            <person name="Ashrafi H."/>
            <person name="Aiden E.L."/>
            <person name="Borodovsky M."/>
            <person name="Worthington M."/>
        </authorList>
    </citation>
    <scope>NUCLEOTIDE SEQUENCE [LARGE SCALE GENOMIC DNA]</scope>
    <source>
        <strain evidence="1">PI 553951</strain>
    </source>
</reference>
<dbReference type="SUPFAM" id="SSF53335">
    <property type="entry name" value="S-adenosyl-L-methionine-dependent methyltransferases"/>
    <property type="match status" value="1"/>
</dbReference>
<comment type="caution">
    <text evidence="1">The sequence shown here is derived from an EMBL/GenBank/DDBJ whole genome shotgun (WGS) entry which is preliminary data.</text>
</comment>
<organism evidence="1 2">
    <name type="scientific">Rubus argutus</name>
    <name type="common">Southern blackberry</name>
    <dbReference type="NCBI Taxonomy" id="59490"/>
    <lineage>
        <taxon>Eukaryota</taxon>
        <taxon>Viridiplantae</taxon>
        <taxon>Streptophyta</taxon>
        <taxon>Embryophyta</taxon>
        <taxon>Tracheophyta</taxon>
        <taxon>Spermatophyta</taxon>
        <taxon>Magnoliopsida</taxon>
        <taxon>eudicotyledons</taxon>
        <taxon>Gunneridae</taxon>
        <taxon>Pentapetalae</taxon>
        <taxon>rosids</taxon>
        <taxon>fabids</taxon>
        <taxon>Rosales</taxon>
        <taxon>Rosaceae</taxon>
        <taxon>Rosoideae</taxon>
        <taxon>Rosoideae incertae sedis</taxon>
        <taxon>Rubus</taxon>
    </lineage>
</organism>
<sequence>MTSIPQNRRYYAAGVPGSFYGRVFPTSSIHFVHSSCAIHWLSRVPKEVVDRNSPAWNKGHICYSNSTDEVTRAYEAQYVKDMECCLHARAQEVVYGGLMVLTFPGRPDGSPHSHSWPNVTLQHVGSCLVDLVRKGVVSEEKVDSFNVPMYSMSPQELEAAVKRNGCFSTKSLGIEIMAGLPRPLVDDNLSLSQMLASHTRAGMEGIIKKQFGEEILDDLFNLYSQKCEHDLLNFLTVLGHNFLFVLRRKAD</sequence>
<keyword evidence="2" id="KW-1185">Reference proteome</keyword>
<evidence type="ECO:0000313" key="2">
    <source>
        <dbReference type="Proteomes" id="UP001457282"/>
    </source>
</evidence>